<reference evidence="1" key="1">
    <citation type="submission" date="2023-06" db="EMBL/GenBank/DDBJ databases">
        <title>Male Hemibagrus guttatus genome.</title>
        <authorList>
            <person name="Bian C."/>
        </authorList>
    </citation>
    <scope>NUCLEOTIDE SEQUENCE</scope>
    <source>
        <strain evidence="1">Male_cb2023</strain>
        <tissue evidence="1">Muscle</tissue>
    </source>
</reference>
<comment type="caution">
    <text evidence="1">The sequence shown here is derived from an EMBL/GenBank/DDBJ whole genome shotgun (WGS) entry which is preliminary data.</text>
</comment>
<dbReference type="Proteomes" id="UP001274896">
    <property type="component" value="Unassembled WGS sequence"/>
</dbReference>
<accession>A0AAE0RL27</accession>
<proteinExistence type="predicted"/>
<evidence type="ECO:0000313" key="1">
    <source>
        <dbReference type="EMBL" id="KAK3556635.1"/>
    </source>
</evidence>
<name>A0AAE0RL27_9TELE</name>
<evidence type="ECO:0000313" key="2">
    <source>
        <dbReference type="Proteomes" id="UP001274896"/>
    </source>
</evidence>
<gene>
    <name evidence="1" type="ORF">QTP70_010832</name>
</gene>
<sequence>MAVVVNPGLDRSVGHELECKNSGSATVFQLRNKVYIGIIQAAEQSGMRFVAGTELTLAKWLMSLAQKFPSSLPTTMVVIVQLYPSLLDKTSRRQTSYRSNMLSTHSIQFIS</sequence>
<organism evidence="1 2">
    <name type="scientific">Hemibagrus guttatus</name>
    <dbReference type="NCBI Taxonomy" id="175788"/>
    <lineage>
        <taxon>Eukaryota</taxon>
        <taxon>Metazoa</taxon>
        <taxon>Chordata</taxon>
        <taxon>Craniata</taxon>
        <taxon>Vertebrata</taxon>
        <taxon>Euteleostomi</taxon>
        <taxon>Actinopterygii</taxon>
        <taxon>Neopterygii</taxon>
        <taxon>Teleostei</taxon>
        <taxon>Ostariophysi</taxon>
        <taxon>Siluriformes</taxon>
        <taxon>Bagridae</taxon>
        <taxon>Hemibagrus</taxon>
    </lineage>
</organism>
<dbReference type="EMBL" id="JAUCMX010000001">
    <property type="protein sequence ID" value="KAK3556635.1"/>
    <property type="molecule type" value="Genomic_DNA"/>
</dbReference>
<keyword evidence="2" id="KW-1185">Reference proteome</keyword>
<protein>
    <submittedName>
        <fullName evidence="1">Uncharacterized protein</fullName>
    </submittedName>
</protein>
<dbReference type="AlphaFoldDB" id="A0AAE0RL27"/>